<dbReference type="InterPro" id="IPR050708">
    <property type="entry name" value="T6SS_VgrG/RHS"/>
</dbReference>
<reference evidence="2" key="1">
    <citation type="submission" date="2023-06" db="EMBL/GenBank/DDBJ databases">
        <title>Two Chryseobacterium gambrini strains from China.</title>
        <authorList>
            <person name="Zeng J."/>
            <person name="Wu Y."/>
        </authorList>
    </citation>
    <scope>NUCLEOTIDE SEQUENCE</scope>
    <source>
        <strain evidence="2">SQ219</strain>
    </source>
</reference>
<evidence type="ECO:0000256" key="1">
    <source>
        <dbReference type="SAM" id="MobiDB-lite"/>
    </source>
</evidence>
<name>A0AAJ1R7F7_9FLAO</name>
<sequence length="693" mass="75825">APLQSIDYDYNIRGWMTEINKNQMAATDLGGKLFSYKIKYTSRDGIENPDTAQFSGKNVVPKYNGNIAEVDWRAVESIGANPSTTPKRYGYAYDKINRLTAGFYQNPQKPNSKENTESLAYDLNGNITSLYRTSVLEYGNTTPTMIDNLQYIYASGNISNRLTNINDHAQNATGYEGGGQTIGYDVNGNMISMPDKGISMIKYNHLNLPHHLEYSRDGIEMVKLDTKYRADGTKLRKVNTTTISGINGYTTSVKTIDYLDGFQYQNITNSGGGGGGSSSFSASNLESSRAMETQAFSLVDIGGLEPIGMIKNSDLQFFPTAEGFYDYQKDQYIYQYKDHLGNTRVSFGRNSAGALEIVDANDYYPFGMNHLKSGNSFFGSSSYKNYKYNGKELQESGMYDYGARFYMADIGRWGVVDELAEKSRRFTPYNYAVNNPIMFIDPDGREAQCCGKYWNSVWTGFKQEAKNIVVGSIQLAARPGKVIGTTIGTAINDAKAGKYSSAVDKITNLTHMGTTDMVKNVFKAAKGDGKALGTLGAQGLAVAVAEGTGRIAGAAKGARVVETESSTSSLNGSQLSRSQMNSLIGGGGAERAAQYSSQWESASLSETIQKIAPESQGVTTTTGKTIYNNSETGLQVVYDNAGNYFRIEDTNLSGRRVYLDLDGNVPNNKTVNGKQLGRSQGEYNQVTHFNNID</sequence>
<dbReference type="PANTHER" id="PTHR32305:SF15">
    <property type="entry name" value="PROTEIN RHSA-RELATED"/>
    <property type="match status" value="1"/>
</dbReference>
<dbReference type="InterPro" id="IPR022385">
    <property type="entry name" value="Rhs_assc_core"/>
</dbReference>
<dbReference type="EMBL" id="JAUHGV010000057">
    <property type="protein sequence ID" value="MDN4015118.1"/>
    <property type="molecule type" value="Genomic_DNA"/>
</dbReference>
<organism evidence="2 3">
    <name type="scientific">Chryseobacterium gambrini</name>
    <dbReference type="NCBI Taxonomy" id="373672"/>
    <lineage>
        <taxon>Bacteria</taxon>
        <taxon>Pseudomonadati</taxon>
        <taxon>Bacteroidota</taxon>
        <taxon>Flavobacteriia</taxon>
        <taxon>Flavobacteriales</taxon>
        <taxon>Weeksellaceae</taxon>
        <taxon>Chryseobacterium group</taxon>
        <taxon>Chryseobacterium</taxon>
    </lineage>
</organism>
<dbReference type="Gene3D" id="2.180.10.10">
    <property type="entry name" value="RHS repeat-associated core"/>
    <property type="match status" value="1"/>
</dbReference>
<feature type="region of interest" description="Disordered" evidence="1">
    <location>
        <begin position="565"/>
        <end position="587"/>
    </location>
</feature>
<gene>
    <name evidence="2" type="ORF">QX233_21965</name>
</gene>
<protein>
    <submittedName>
        <fullName evidence="2">RHS repeat-associated core domain-containing protein</fullName>
    </submittedName>
</protein>
<dbReference type="PANTHER" id="PTHR32305">
    <property type="match status" value="1"/>
</dbReference>
<dbReference type="Proteomes" id="UP001225933">
    <property type="component" value="Unassembled WGS sequence"/>
</dbReference>
<comment type="caution">
    <text evidence="2">The sequence shown here is derived from an EMBL/GenBank/DDBJ whole genome shotgun (WGS) entry which is preliminary data.</text>
</comment>
<dbReference type="RefSeq" id="WP_290343689.1">
    <property type="nucleotide sequence ID" value="NZ_JAUHGV010000057.1"/>
</dbReference>
<dbReference type="AlphaFoldDB" id="A0AAJ1R7F7"/>
<evidence type="ECO:0000313" key="2">
    <source>
        <dbReference type="EMBL" id="MDN4015118.1"/>
    </source>
</evidence>
<proteinExistence type="predicted"/>
<dbReference type="NCBIfam" id="TIGR03696">
    <property type="entry name" value="Rhs_assc_core"/>
    <property type="match status" value="1"/>
</dbReference>
<evidence type="ECO:0000313" key="3">
    <source>
        <dbReference type="Proteomes" id="UP001225933"/>
    </source>
</evidence>
<feature type="non-terminal residue" evidence="2">
    <location>
        <position position="1"/>
    </location>
</feature>
<feature type="compositionally biased region" description="Low complexity" evidence="1">
    <location>
        <begin position="565"/>
        <end position="579"/>
    </location>
</feature>
<accession>A0AAJ1R7F7</accession>